<dbReference type="EMBL" id="DF830072">
    <property type="protein sequence ID" value="GAK64426.1"/>
    <property type="molecule type" value="Genomic_DNA"/>
</dbReference>
<evidence type="ECO:0000256" key="2">
    <source>
        <dbReference type="ARBA" id="ARBA00022490"/>
    </source>
</evidence>
<dbReference type="AlphaFoldDB" id="A0A081CCN0"/>
<evidence type="ECO:0000313" key="3">
    <source>
        <dbReference type="EMBL" id="GAK64426.1"/>
    </source>
</evidence>
<dbReference type="GeneID" id="26303385"/>
<proteinExistence type="predicted"/>
<dbReference type="GO" id="GO:0008017">
    <property type="term" value="F:microtubule binding"/>
    <property type="evidence" value="ECO:0007669"/>
    <property type="project" value="InterPro"/>
</dbReference>
<dbReference type="Proteomes" id="UP000053758">
    <property type="component" value="Unassembled WGS sequence"/>
</dbReference>
<evidence type="ECO:0000256" key="1">
    <source>
        <dbReference type="ARBA" id="ARBA00004496"/>
    </source>
</evidence>
<evidence type="ECO:0000313" key="4">
    <source>
        <dbReference type="Proteomes" id="UP000053758"/>
    </source>
</evidence>
<accession>A0A081CCN0</accession>
<reference evidence="4" key="1">
    <citation type="journal article" date="2014" name="Genome Announc.">
        <title>Draft Genome Sequence of the Yeast Pseudozyma antarctica Type Strain JCM10317, a Producer of the Glycolipid Biosurfactants, Mannosylerythritol Lipids.</title>
        <authorList>
            <person name="Saika A."/>
            <person name="Koike H."/>
            <person name="Hori T."/>
            <person name="Fukuoka T."/>
            <person name="Sato S."/>
            <person name="Habe H."/>
            <person name="Kitamoto D."/>
            <person name="Morita T."/>
        </authorList>
    </citation>
    <scope>NUCLEOTIDE SEQUENCE [LARGE SCALE GENOMIC DNA]</scope>
    <source>
        <strain evidence="4">JCM 10317</strain>
    </source>
</reference>
<dbReference type="RefSeq" id="XP_014657366.1">
    <property type="nucleotide sequence ID" value="XM_014801880.1"/>
</dbReference>
<name>A0A081CCN0_PSEA2</name>
<dbReference type="OrthoDB" id="76453at2759"/>
<sequence>MHTSRRPSYPIASTSYHQPLHTSSHPDFSQDIYIPASQDELHRVSIESRLLHPDGPRHVADMRAADHTAASSSFDTYDRIGRENDFPSARQAYAPASSAAPRPSRASQPPAPMQHHHHFDPDESLIPGVGRGVRSTAPAQTSYQDRLRSLHANSSPARSPYRPGKYSSRHAPSKSGQPLASSSIHRPASSPARGASLPRMPRVDSASESDADSVSESGDSDANDAATHTYNSTGNHRNFAATPAGHTVTMTANLQQRPRLGQDTLDRIDFDIHTDTDTEHRARRPHPQHPSAASQRPPANAPLASPRAAATNTFGMNAADYQQHLASRTLTSPAIRTLIGDRSKSPDSPTPAPSIDGVLHPGKHRSSEHHNSSRPQPRATRQASVSAFEDLARQLQHDVELTRGANHRGRLAEDADDASASNSGGSGFGPGSHASSARTRVDSDNGRTRNKAFEPSHFNAQGFPAQQKTAAAGADVTAPWGVRLPDVTGLTSALGSPVKGRDAVEHRPFDAAVGNQDARLDELAHLRSFVDGIQVELDRAGERILNLEQAHEQQSHDFQGLRSEMQSAINSVRATQPHDDEQLVQRILRQLRVSPHEHQHPAHGVVQDHQPQSAPAPAAGPSSEARPARGVQADVRVPRESSTTERSQVEVVNRLYAELEQLRTTMEEHYRSAAGLASDGAQPSAREQVYQHRDHWPAGRDPWDAIEALRLQVLSLASEVERLSGVVSSGARQRHSRSDAARYRFATEQREASYHEAHAASDPGEAGRYARSSTPPRAHSHSHSHSHSNRRVSFGRSSPTRFAEEGAMSDDYDRTLDAVAENVRVQRERQRRRSGVAEEEEISQLASARAERASARVGCGTHDAGRCSVCASTARSDRRRASRKARLLAAEQRRDAVQLEESVLLSAGKLTGEQEETLRTVLQEHWDEFVHQRMLYAELADELKAFDPAMSKPKRTLLAQHVLEAVEALEEKADRINRLEELLKTPQPQQPQQNRLRAAIESFEKARQNSPPTSMQL</sequence>
<keyword evidence="2" id="KW-0963">Cytoplasm</keyword>
<dbReference type="InterPro" id="IPR024957">
    <property type="entry name" value="Cep57_MT-bd_dom"/>
</dbReference>
<dbReference type="HOGENOM" id="CLU_009788_0_0_1"/>
<comment type="subcellular location">
    <subcellularLocation>
        <location evidence="1">Cytoplasm</location>
    </subcellularLocation>
</comment>
<organism evidence="3 4">
    <name type="scientific">Pseudozyma antarctica</name>
    <name type="common">Yeast</name>
    <name type="synonym">Candida antarctica</name>
    <dbReference type="NCBI Taxonomy" id="84753"/>
    <lineage>
        <taxon>Eukaryota</taxon>
        <taxon>Fungi</taxon>
        <taxon>Dikarya</taxon>
        <taxon>Basidiomycota</taxon>
        <taxon>Ustilaginomycotina</taxon>
        <taxon>Ustilaginomycetes</taxon>
        <taxon>Ustilaginales</taxon>
        <taxon>Ustilaginaceae</taxon>
        <taxon>Moesziomyces</taxon>
    </lineage>
</organism>
<dbReference type="GO" id="GO:0005737">
    <property type="term" value="C:cytoplasm"/>
    <property type="evidence" value="ECO:0007669"/>
    <property type="project" value="UniProtKB-SubCell"/>
</dbReference>
<dbReference type="Pfam" id="PF06657">
    <property type="entry name" value="Cep57_MT_bd"/>
    <property type="match status" value="1"/>
</dbReference>
<protein>
    <submittedName>
        <fullName evidence="3">Uncharacterized protein</fullName>
    </submittedName>
</protein>
<gene>
    <name evidence="3" type="ORF">PAN0_005c2640</name>
</gene>
<keyword evidence="4" id="KW-1185">Reference proteome</keyword>